<dbReference type="SMART" id="SM00397">
    <property type="entry name" value="t_SNARE"/>
    <property type="match status" value="1"/>
</dbReference>
<gene>
    <name evidence="11" type="ORF">NTJ_08822</name>
</gene>
<evidence type="ECO:0000256" key="8">
    <source>
        <dbReference type="SAM" id="MobiDB-lite"/>
    </source>
</evidence>
<keyword evidence="12" id="KW-1185">Reference proteome</keyword>
<evidence type="ECO:0000256" key="9">
    <source>
        <dbReference type="SAM" id="Phobius"/>
    </source>
</evidence>
<evidence type="ECO:0000313" key="12">
    <source>
        <dbReference type="Proteomes" id="UP001307889"/>
    </source>
</evidence>
<evidence type="ECO:0000256" key="5">
    <source>
        <dbReference type="ARBA" id="ARBA00022775"/>
    </source>
</evidence>
<protein>
    <submittedName>
        <fullName evidence="11">Syntaxin 1A</fullName>
    </submittedName>
</protein>
<dbReference type="InterPro" id="IPR000727">
    <property type="entry name" value="T_SNARE_dom"/>
</dbReference>
<dbReference type="PROSITE" id="PS50192">
    <property type="entry name" value="T_SNARE"/>
    <property type="match status" value="1"/>
</dbReference>
<sequence length="338" mass="38426">MTKDRTMQLRQGASMKKKGSLRAAGERKNEEEMVVLTIQNSNSSTVKTTKSTETNELGAVFQKVREVTELIESMKENIVLLKKVHVLLQQSPRIDPKTKEKSDDLSSAIKSACMEARKKIKELKPPTPSGQKKDSKAQQQHQTAVNRVKTTQHGLLVKMLQDTVEDYEKCLDAHKQISESMIKKQLHIVVQMVLRKMPCVPANVEVSDDELMVMLDSQDLAVFVQDYMRETNEAMQSLQDAKALHKEIIAIEKSIEQIRDMMLEITLNIHQQGEMVDKIEYHIGKGVAITENAQQKISKAHKMMIKARKKKLCLAICLTSVLAILLLYLTLYITMNQR</sequence>
<keyword evidence="7 9" id="KW-0472">Membrane</keyword>
<evidence type="ECO:0000313" key="11">
    <source>
        <dbReference type="EMBL" id="BES96014.1"/>
    </source>
</evidence>
<dbReference type="Proteomes" id="UP001307889">
    <property type="component" value="Chromosome 6"/>
</dbReference>
<dbReference type="EMBL" id="AP028914">
    <property type="protein sequence ID" value="BES96014.1"/>
    <property type="molecule type" value="Genomic_DNA"/>
</dbReference>
<dbReference type="Pfam" id="PF00804">
    <property type="entry name" value="Syntaxin"/>
    <property type="match status" value="1"/>
</dbReference>
<evidence type="ECO:0000259" key="10">
    <source>
        <dbReference type="PROSITE" id="PS50192"/>
    </source>
</evidence>
<dbReference type="SUPFAM" id="SSF47661">
    <property type="entry name" value="t-snare proteins"/>
    <property type="match status" value="1"/>
</dbReference>
<keyword evidence="4 9" id="KW-0812">Transmembrane</keyword>
<dbReference type="PANTHER" id="PTHR19957:SF424">
    <property type="entry name" value="SYNTAXIN-1A"/>
    <property type="match status" value="1"/>
</dbReference>
<reference evidence="11 12" key="1">
    <citation type="submission" date="2023-09" db="EMBL/GenBank/DDBJ databases">
        <title>Nesidiocoris tenuis whole genome shotgun sequence.</title>
        <authorList>
            <person name="Shibata T."/>
            <person name="Shimoda M."/>
            <person name="Kobayashi T."/>
            <person name="Uehara T."/>
        </authorList>
    </citation>
    <scope>NUCLEOTIDE SEQUENCE [LARGE SCALE GENOMIC DNA]</scope>
    <source>
        <strain evidence="11 12">Japan</strain>
    </source>
</reference>
<keyword evidence="6 9" id="KW-1133">Transmembrane helix</keyword>
<dbReference type="Pfam" id="PF05739">
    <property type="entry name" value="SNARE"/>
    <property type="match status" value="1"/>
</dbReference>
<accession>A0ABN7AXH4</accession>
<feature type="region of interest" description="Disordered" evidence="8">
    <location>
        <begin position="1"/>
        <end position="28"/>
    </location>
</feature>
<keyword evidence="3" id="KW-0813">Transport</keyword>
<evidence type="ECO:0000256" key="2">
    <source>
        <dbReference type="ARBA" id="ARBA00009063"/>
    </source>
</evidence>
<evidence type="ECO:0000256" key="3">
    <source>
        <dbReference type="ARBA" id="ARBA00022448"/>
    </source>
</evidence>
<dbReference type="Gene3D" id="1.20.58.70">
    <property type="match status" value="1"/>
</dbReference>
<dbReference type="PANTHER" id="PTHR19957">
    <property type="entry name" value="SYNTAXIN"/>
    <property type="match status" value="1"/>
</dbReference>
<keyword evidence="5" id="KW-0532">Neurotransmitter transport</keyword>
<feature type="transmembrane region" description="Helical" evidence="9">
    <location>
        <begin position="312"/>
        <end position="335"/>
    </location>
</feature>
<dbReference type="InterPro" id="IPR010989">
    <property type="entry name" value="SNARE"/>
</dbReference>
<evidence type="ECO:0000256" key="4">
    <source>
        <dbReference type="ARBA" id="ARBA00022692"/>
    </source>
</evidence>
<name>A0ABN7AXH4_9HEMI</name>
<proteinExistence type="inferred from homology"/>
<feature type="region of interest" description="Disordered" evidence="8">
    <location>
        <begin position="122"/>
        <end position="145"/>
    </location>
</feature>
<comment type="similarity">
    <text evidence="2">Belongs to the syntaxin family.</text>
</comment>
<organism evidence="11 12">
    <name type="scientific">Nesidiocoris tenuis</name>
    <dbReference type="NCBI Taxonomy" id="355587"/>
    <lineage>
        <taxon>Eukaryota</taxon>
        <taxon>Metazoa</taxon>
        <taxon>Ecdysozoa</taxon>
        <taxon>Arthropoda</taxon>
        <taxon>Hexapoda</taxon>
        <taxon>Insecta</taxon>
        <taxon>Pterygota</taxon>
        <taxon>Neoptera</taxon>
        <taxon>Paraneoptera</taxon>
        <taxon>Hemiptera</taxon>
        <taxon>Heteroptera</taxon>
        <taxon>Panheteroptera</taxon>
        <taxon>Cimicomorpha</taxon>
        <taxon>Miridae</taxon>
        <taxon>Dicyphina</taxon>
        <taxon>Nesidiocoris</taxon>
    </lineage>
</organism>
<dbReference type="Gene3D" id="1.20.5.110">
    <property type="match status" value="1"/>
</dbReference>
<feature type="domain" description="T-SNARE coiled-coil homology" evidence="10">
    <location>
        <begin position="245"/>
        <end position="300"/>
    </location>
</feature>
<evidence type="ECO:0000256" key="7">
    <source>
        <dbReference type="ARBA" id="ARBA00023136"/>
    </source>
</evidence>
<evidence type="ECO:0000256" key="6">
    <source>
        <dbReference type="ARBA" id="ARBA00022989"/>
    </source>
</evidence>
<comment type="subcellular location">
    <subcellularLocation>
        <location evidence="1">Membrane</location>
        <topology evidence="1">Single-pass type IV membrane protein</topology>
    </subcellularLocation>
</comment>
<dbReference type="InterPro" id="IPR006011">
    <property type="entry name" value="Syntaxin_N"/>
</dbReference>
<dbReference type="InterPro" id="IPR045242">
    <property type="entry name" value="Syntaxin"/>
</dbReference>
<evidence type="ECO:0000256" key="1">
    <source>
        <dbReference type="ARBA" id="ARBA00004211"/>
    </source>
</evidence>